<name>A0A2J6Q617_9HELO</name>
<gene>
    <name evidence="2" type="ORF">NA56DRAFT_645525</name>
</gene>
<protein>
    <submittedName>
        <fullName evidence="2">Uncharacterized protein</fullName>
    </submittedName>
</protein>
<feature type="region of interest" description="Disordered" evidence="1">
    <location>
        <begin position="209"/>
        <end position="274"/>
    </location>
</feature>
<dbReference type="EMBL" id="KZ613480">
    <property type="protein sequence ID" value="PMD21716.1"/>
    <property type="molecule type" value="Genomic_DNA"/>
</dbReference>
<keyword evidence="3" id="KW-1185">Reference proteome</keyword>
<accession>A0A2J6Q617</accession>
<organism evidence="2 3">
    <name type="scientific">Hyaloscypha hepaticicola</name>
    <dbReference type="NCBI Taxonomy" id="2082293"/>
    <lineage>
        <taxon>Eukaryota</taxon>
        <taxon>Fungi</taxon>
        <taxon>Dikarya</taxon>
        <taxon>Ascomycota</taxon>
        <taxon>Pezizomycotina</taxon>
        <taxon>Leotiomycetes</taxon>
        <taxon>Helotiales</taxon>
        <taxon>Hyaloscyphaceae</taxon>
        <taxon>Hyaloscypha</taxon>
    </lineage>
</organism>
<dbReference type="Proteomes" id="UP000235672">
    <property type="component" value="Unassembled WGS sequence"/>
</dbReference>
<dbReference type="AlphaFoldDB" id="A0A2J6Q617"/>
<proteinExistence type="predicted"/>
<reference evidence="2 3" key="1">
    <citation type="submission" date="2016-05" db="EMBL/GenBank/DDBJ databases">
        <title>A degradative enzymes factory behind the ericoid mycorrhizal symbiosis.</title>
        <authorList>
            <consortium name="DOE Joint Genome Institute"/>
            <person name="Martino E."/>
            <person name="Morin E."/>
            <person name="Grelet G."/>
            <person name="Kuo A."/>
            <person name="Kohler A."/>
            <person name="Daghino S."/>
            <person name="Barry K."/>
            <person name="Choi C."/>
            <person name="Cichocki N."/>
            <person name="Clum A."/>
            <person name="Copeland A."/>
            <person name="Hainaut M."/>
            <person name="Haridas S."/>
            <person name="Labutti K."/>
            <person name="Lindquist E."/>
            <person name="Lipzen A."/>
            <person name="Khouja H.-R."/>
            <person name="Murat C."/>
            <person name="Ohm R."/>
            <person name="Olson A."/>
            <person name="Spatafora J."/>
            <person name="Veneault-Fourrey C."/>
            <person name="Henrissat B."/>
            <person name="Grigoriev I."/>
            <person name="Martin F."/>
            <person name="Perotto S."/>
        </authorList>
    </citation>
    <scope>NUCLEOTIDE SEQUENCE [LARGE SCALE GENOMIC DNA]</scope>
    <source>
        <strain evidence="2 3">UAMH 7357</strain>
    </source>
</reference>
<feature type="region of interest" description="Disordered" evidence="1">
    <location>
        <begin position="116"/>
        <end position="185"/>
    </location>
</feature>
<evidence type="ECO:0000313" key="2">
    <source>
        <dbReference type="EMBL" id="PMD21716.1"/>
    </source>
</evidence>
<feature type="compositionally biased region" description="Polar residues" evidence="1">
    <location>
        <begin position="116"/>
        <end position="142"/>
    </location>
</feature>
<evidence type="ECO:0000256" key="1">
    <source>
        <dbReference type="SAM" id="MobiDB-lite"/>
    </source>
</evidence>
<feature type="compositionally biased region" description="Polar residues" evidence="1">
    <location>
        <begin position="263"/>
        <end position="274"/>
    </location>
</feature>
<evidence type="ECO:0000313" key="3">
    <source>
        <dbReference type="Proteomes" id="UP000235672"/>
    </source>
</evidence>
<sequence>MDLEEYKWQVSTFLAFMRDPTQEFLGTEYCLVLGKENVLETHCDQPFWGGSGMYATKLLATSTTNTKVVLNIVLLEQLSEVMRSGQGWSLHFEGVQYEFVVEKASGELSSENFFETPTSFSPRSFKDSPSTPRFSAPVNPTSRLRPEFRLKSRSNGPGHGTDVAQLCSASPNYPPTSSNCPPTSPDHPLISPNYHVAFSAHDLSSLDLAAPPSPPFRMNSPNHMPISPKLQGAATSPNHPTRRPSVTPEGSESFPFVVVEGSPSGSRESTLSTN</sequence>